<keyword evidence="5" id="KW-0997">Cell inner membrane</keyword>
<reference evidence="13 14" key="1">
    <citation type="submission" date="2015-12" db="EMBL/GenBank/DDBJ databases">
        <title>Genome sequence of Oceanibaculum pacificum MCCC 1A02656.</title>
        <authorList>
            <person name="Lu L."/>
            <person name="Lai Q."/>
            <person name="Shao Z."/>
            <person name="Qian P."/>
        </authorList>
    </citation>
    <scope>NUCLEOTIDE SEQUENCE [LARGE SCALE GENOMIC DNA]</scope>
    <source>
        <strain evidence="13 14">MCCC 1A02656</strain>
    </source>
</reference>
<dbReference type="NCBIfam" id="TIGR01730">
    <property type="entry name" value="RND_mfp"/>
    <property type="match status" value="1"/>
</dbReference>
<protein>
    <submittedName>
        <fullName evidence="13">Uncharacterized protein</fullName>
    </submittedName>
</protein>
<evidence type="ECO:0000313" key="14">
    <source>
        <dbReference type="Proteomes" id="UP000076400"/>
    </source>
</evidence>
<dbReference type="GO" id="GO:0015562">
    <property type="term" value="F:efflux transmembrane transporter activity"/>
    <property type="evidence" value="ECO:0007669"/>
    <property type="project" value="TreeGrafter"/>
</dbReference>
<dbReference type="InterPro" id="IPR006143">
    <property type="entry name" value="RND_pump_MFP"/>
</dbReference>
<keyword evidence="14" id="KW-1185">Reference proteome</keyword>
<evidence type="ECO:0000313" key="13">
    <source>
        <dbReference type="EMBL" id="KZD10327.1"/>
    </source>
</evidence>
<dbReference type="Pfam" id="PF25876">
    <property type="entry name" value="HH_MFP_RND"/>
    <property type="match status" value="1"/>
</dbReference>
<dbReference type="Gene3D" id="2.40.50.100">
    <property type="match status" value="1"/>
</dbReference>
<dbReference type="PANTHER" id="PTHR30469">
    <property type="entry name" value="MULTIDRUG RESISTANCE PROTEIN MDTA"/>
    <property type="match status" value="1"/>
</dbReference>
<feature type="coiled-coil region" evidence="8">
    <location>
        <begin position="128"/>
        <end position="155"/>
    </location>
</feature>
<evidence type="ECO:0000256" key="7">
    <source>
        <dbReference type="ARBA" id="ARBA00023136"/>
    </source>
</evidence>
<comment type="subcellular location">
    <subcellularLocation>
        <location evidence="1">Cell membrane</location>
    </subcellularLocation>
</comment>
<dbReference type="GO" id="GO:1990281">
    <property type="term" value="C:efflux pump complex"/>
    <property type="evidence" value="ECO:0007669"/>
    <property type="project" value="TreeGrafter"/>
</dbReference>
<dbReference type="SUPFAM" id="SSF111369">
    <property type="entry name" value="HlyD-like secretion proteins"/>
    <property type="match status" value="1"/>
</dbReference>
<evidence type="ECO:0000256" key="5">
    <source>
        <dbReference type="ARBA" id="ARBA00022519"/>
    </source>
</evidence>
<evidence type="ECO:0000256" key="8">
    <source>
        <dbReference type="SAM" id="Coils"/>
    </source>
</evidence>
<dbReference type="EMBL" id="LPXN01000090">
    <property type="protein sequence ID" value="KZD10327.1"/>
    <property type="molecule type" value="Genomic_DNA"/>
</dbReference>
<feature type="domain" description="Multidrug resistance protein MdtA-like beta-barrel" evidence="11">
    <location>
        <begin position="197"/>
        <end position="271"/>
    </location>
</feature>
<dbReference type="GO" id="GO:0030313">
    <property type="term" value="C:cell envelope"/>
    <property type="evidence" value="ECO:0007669"/>
    <property type="project" value="UniProtKB-SubCell"/>
</dbReference>
<evidence type="ECO:0000259" key="12">
    <source>
        <dbReference type="Pfam" id="PF25967"/>
    </source>
</evidence>
<dbReference type="GO" id="GO:1990961">
    <property type="term" value="P:xenobiotic detoxification by transmembrane export across the plasma membrane"/>
    <property type="evidence" value="ECO:0007669"/>
    <property type="project" value="InterPro"/>
</dbReference>
<comment type="similarity">
    <text evidence="2">Belongs to the membrane fusion protein (MFP) (TC 8.A.1) family.</text>
</comment>
<dbReference type="Proteomes" id="UP000076400">
    <property type="component" value="Unassembled WGS sequence"/>
</dbReference>
<dbReference type="PANTHER" id="PTHR30469:SF33">
    <property type="entry name" value="SLR1207 PROTEIN"/>
    <property type="match status" value="1"/>
</dbReference>
<dbReference type="Pfam" id="PF25944">
    <property type="entry name" value="Beta-barrel_RND"/>
    <property type="match status" value="1"/>
</dbReference>
<dbReference type="InterPro" id="IPR058626">
    <property type="entry name" value="MdtA-like_b-barrel"/>
</dbReference>
<evidence type="ECO:0000256" key="6">
    <source>
        <dbReference type="ARBA" id="ARBA00023054"/>
    </source>
</evidence>
<keyword evidence="4" id="KW-1003">Cell membrane</keyword>
<dbReference type="Gene3D" id="2.40.420.20">
    <property type="match status" value="1"/>
</dbReference>
<keyword evidence="3" id="KW-0813">Transport</keyword>
<evidence type="ECO:0000256" key="1">
    <source>
        <dbReference type="ARBA" id="ARBA00004236"/>
    </source>
</evidence>
<dbReference type="Gene3D" id="2.40.30.170">
    <property type="match status" value="1"/>
</dbReference>
<dbReference type="AlphaFoldDB" id="A0A154W9X1"/>
<gene>
    <name evidence="13" type="ORF">AUP43_06190</name>
</gene>
<dbReference type="InterPro" id="IPR058625">
    <property type="entry name" value="MdtA-like_BSH"/>
</dbReference>
<evidence type="ECO:0000256" key="3">
    <source>
        <dbReference type="ARBA" id="ARBA00022448"/>
    </source>
</evidence>
<feature type="domain" description="Multidrug resistance protein MdtA-like barrel-sandwich hybrid" evidence="10">
    <location>
        <begin position="37"/>
        <end position="190"/>
    </location>
</feature>
<keyword evidence="6 8" id="KW-0175">Coiled coil</keyword>
<dbReference type="InterPro" id="IPR058624">
    <property type="entry name" value="MdtA-like_HH"/>
</dbReference>
<organism evidence="13 14">
    <name type="scientific">Oceanibaculum pacificum</name>
    <dbReference type="NCBI Taxonomy" id="580166"/>
    <lineage>
        <taxon>Bacteria</taxon>
        <taxon>Pseudomonadati</taxon>
        <taxon>Pseudomonadota</taxon>
        <taxon>Alphaproteobacteria</taxon>
        <taxon>Rhodospirillales</taxon>
        <taxon>Oceanibaculaceae</taxon>
        <taxon>Oceanibaculum</taxon>
    </lineage>
</organism>
<dbReference type="STRING" id="580166.AUP43_06190"/>
<feature type="domain" description="Multidrug resistance protein MdtA-like C-terminal permuted SH3" evidence="12">
    <location>
        <begin position="280"/>
        <end position="341"/>
    </location>
</feature>
<evidence type="ECO:0000259" key="11">
    <source>
        <dbReference type="Pfam" id="PF25944"/>
    </source>
</evidence>
<proteinExistence type="inferred from homology"/>
<sequence length="361" mass="38704">MGAGARETPAYETRPAARGDILSTITSSGTLQPISFVDVGAQVSGQLKKLHVAEGDWVKEGDLLAEIDGRVAQSRLLEAEATLDNLGAQFAAKQAEMTLAKQQQDRARKLLAQDAIAREEVDIAVSSYKVSEATLKALEAQIRQAEASLQTARANLDYTRILAPRDGVVVSITAQEGQTLNANNTAPLILRISNLETMTVVSQVSEADVSRLKVGQAAYFTVLGQPDKRWEGALRQVLPEPEILNNVIFYNALFDVPNPNGELMTQMTAQVFFIQEKAENVLTVPLSAVRAGRNGGGERIRVMLPDGTVEMRPVTLGQRDEINVVVLDGLKEGERVVVGGGAVVSSGAPAGGGNRMMGMMR</sequence>
<evidence type="ECO:0000256" key="2">
    <source>
        <dbReference type="ARBA" id="ARBA00009477"/>
    </source>
</evidence>
<dbReference type="GO" id="GO:0019898">
    <property type="term" value="C:extrinsic component of membrane"/>
    <property type="evidence" value="ECO:0007669"/>
    <property type="project" value="InterPro"/>
</dbReference>
<keyword evidence="7" id="KW-0472">Membrane</keyword>
<dbReference type="GO" id="GO:1990195">
    <property type="term" value="C:macrolide transmembrane transporter complex"/>
    <property type="evidence" value="ECO:0007669"/>
    <property type="project" value="InterPro"/>
</dbReference>
<feature type="domain" description="Multidrug resistance protein MdtA-like alpha-helical hairpin" evidence="9">
    <location>
        <begin position="82"/>
        <end position="159"/>
    </location>
</feature>
<comment type="caution">
    <text evidence="13">The sequence shown here is derived from an EMBL/GenBank/DDBJ whole genome shotgun (WGS) entry which is preliminary data.</text>
</comment>
<evidence type="ECO:0000259" key="9">
    <source>
        <dbReference type="Pfam" id="PF25876"/>
    </source>
</evidence>
<dbReference type="InterPro" id="IPR058627">
    <property type="entry name" value="MdtA-like_C"/>
</dbReference>
<evidence type="ECO:0000256" key="4">
    <source>
        <dbReference type="ARBA" id="ARBA00022475"/>
    </source>
</evidence>
<evidence type="ECO:0000259" key="10">
    <source>
        <dbReference type="Pfam" id="PF25917"/>
    </source>
</evidence>
<dbReference type="Gene3D" id="6.10.140.1990">
    <property type="match status" value="1"/>
</dbReference>
<dbReference type="InterPro" id="IPR030190">
    <property type="entry name" value="MacA_alpha-hairpin_sf"/>
</dbReference>
<accession>A0A154W9X1</accession>
<name>A0A154W9X1_9PROT</name>
<dbReference type="Pfam" id="PF25917">
    <property type="entry name" value="BSH_RND"/>
    <property type="match status" value="1"/>
</dbReference>
<dbReference type="Pfam" id="PF25967">
    <property type="entry name" value="RND-MFP_C"/>
    <property type="match status" value="1"/>
</dbReference>